<keyword evidence="1" id="KW-0175">Coiled coil</keyword>
<organism evidence="2 3">
    <name type="scientific">Psychroflexus salinarum</name>
    <dbReference type="NCBI Taxonomy" id="546024"/>
    <lineage>
        <taxon>Bacteria</taxon>
        <taxon>Pseudomonadati</taxon>
        <taxon>Bacteroidota</taxon>
        <taxon>Flavobacteriia</taxon>
        <taxon>Flavobacteriales</taxon>
        <taxon>Flavobacteriaceae</taxon>
        <taxon>Psychroflexus</taxon>
    </lineage>
</organism>
<keyword evidence="3" id="KW-1185">Reference proteome</keyword>
<gene>
    <name evidence="2" type="ORF">ACFQ0R_01430</name>
</gene>
<evidence type="ECO:0000313" key="3">
    <source>
        <dbReference type="Proteomes" id="UP001597049"/>
    </source>
</evidence>
<feature type="coiled-coil region" evidence="1">
    <location>
        <begin position="71"/>
        <end position="98"/>
    </location>
</feature>
<dbReference type="RefSeq" id="WP_379656590.1">
    <property type="nucleotide sequence ID" value="NZ_JBHTIV010000003.1"/>
</dbReference>
<dbReference type="Gene3D" id="1.10.1660.10">
    <property type="match status" value="1"/>
</dbReference>
<reference evidence="3" key="1">
    <citation type="journal article" date="2019" name="Int. J. Syst. Evol. Microbiol.">
        <title>The Global Catalogue of Microorganisms (GCM) 10K type strain sequencing project: providing services to taxonomists for standard genome sequencing and annotation.</title>
        <authorList>
            <consortium name="The Broad Institute Genomics Platform"/>
            <consortium name="The Broad Institute Genome Sequencing Center for Infectious Disease"/>
            <person name="Wu L."/>
            <person name="Ma J."/>
        </authorList>
    </citation>
    <scope>NUCLEOTIDE SEQUENCE [LARGE SCALE GENOMIC DNA]</scope>
    <source>
        <strain evidence="3">CCUG 56752</strain>
    </source>
</reference>
<evidence type="ECO:0000313" key="2">
    <source>
        <dbReference type="EMBL" id="MFD0931251.1"/>
    </source>
</evidence>
<dbReference type="Pfam" id="PF13591">
    <property type="entry name" value="MerR_2"/>
    <property type="match status" value="1"/>
</dbReference>
<name>A0ABW3GKX1_9FLAO</name>
<dbReference type="EMBL" id="JBHTIV010000003">
    <property type="protein sequence ID" value="MFD0931251.1"/>
    <property type="molecule type" value="Genomic_DNA"/>
</dbReference>
<dbReference type="Proteomes" id="UP001597049">
    <property type="component" value="Unassembled WGS sequence"/>
</dbReference>
<proteinExistence type="predicted"/>
<comment type="caution">
    <text evidence="2">The sequence shown here is derived from an EMBL/GenBank/DDBJ whole genome shotgun (WGS) entry which is preliminary data.</text>
</comment>
<evidence type="ECO:0000256" key="1">
    <source>
        <dbReference type="SAM" id="Coils"/>
    </source>
</evidence>
<protein>
    <submittedName>
        <fullName evidence="2">Chaperone modulator CbpM</fullName>
    </submittedName>
</protein>
<accession>A0ABW3GKX1</accession>
<sequence>MDENNLILVEQFCSDCDINLSFIKTLNEYGVIEIVVLDDKKYILNEQLKTLERAIQFHYELNINIEGIDVIHNLLYQINDLQEELRVTKNKLKAFKLNEQTDDRFQ</sequence>